<name>A0A1Y1S6U3_9MICR</name>
<accession>A0A1Y1S6U3</accession>
<dbReference type="AlphaFoldDB" id="A0A1Y1S6U3"/>
<gene>
    <name evidence="1" type="ORF">ECANGB1_1077</name>
</gene>
<dbReference type="EMBL" id="LWDP01000030">
    <property type="protein sequence ID" value="ORD94152.1"/>
    <property type="molecule type" value="Genomic_DNA"/>
</dbReference>
<evidence type="ECO:0000313" key="2">
    <source>
        <dbReference type="Proteomes" id="UP000192639"/>
    </source>
</evidence>
<evidence type="ECO:0000313" key="1">
    <source>
        <dbReference type="EMBL" id="ORD94152.1"/>
    </source>
</evidence>
<comment type="caution">
    <text evidence="1">The sequence shown here is derived from an EMBL/GenBank/DDBJ whole genome shotgun (WGS) entry which is preliminary data.</text>
</comment>
<dbReference type="VEuPathDB" id="MicrosporidiaDB:ECANGB1_1077"/>
<proteinExistence type="predicted"/>
<sequence>MSQKHLLVLPTILGQCNYLREYSVDDAIIVYLDDLIYKDGLLNDIKFNIKEYIRTKNKTVILALKKIQNGNKTVLISKGGHYTISKADLEQHLKNISGIDSMDLALENVERINSVEEMNNLKTCSTIMCTFLEELIEKRILLRIKDGALVKENVDPTSYIQYLYEINEMNGRIHVAEHNYTTIRKFLEM</sequence>
<dbReference type="OrthoDB" id="2194145at2759"/>
<dbReference type="Proteomes" id="UP000192639">
    <property type="component" value="Unassembled WGS sequence"/>
</dbReference>
<organism evidence="1 2">
    <name type="scientific">Enterospora canceri</name>
    <dbReference type="NCBI Taxonomy" id="1081671"/>
    <lineage>
        <taxon>Eukaryota</taxon>
        <taxon>Fungi</taxon>
        <taxon>Fungi incertae sedis</taxon>
        <taxon>Microsporidia</taxon>
        <taxon>Enterocytozoonidae</taxon>
        <taxon>Enterospora</taxon>
    </lineage>
</organism>
<protein>
    <submittedName>
        <fullName evidence="1">Uncharacterized protein</fullName>
    </submittedName>
</protein>
<keyword evidence="2" id="KW-1185">Reference proteome</keyword>
<reference evidence="1 2" key="1">
    <citation type="journal article" date="2017" name="Environ. Microbiol.">
        <title>Decay of the glycolytic pathway and adaptation to intranuclear parasitism within Enterocytozoonidae microsporidia.</title>
        <authorList>
            <person name="Wiredu Boakye D."/>
            <person name="Jaroenlak P."/>
            <person name="Prachumwat A."/>
            <person name="Williams T.A."/>
            <person name="Bateman K.S."/>
            <person name="Itsathitphaisarn O."/>
            <person name="Sritunyalucksana K."/>
            <person name="Paszkiewicz K.H."/>
            <person name="Moore K.A."/>
            <person name="Stentiford G.D."/>
            <person name="Williams B.A."/>
        </authorList>
    </citation>
    <scope>NUCLEOTIDE SEQUENCE [LARGE SCALE GENOMIC DNA]</scope>
    <source>
        <strain evidence="1 2">GB1</strain>
    </source>
</reference>